<protein>
    <submittedName>
        <fullName evidence="1">Tryptophan 2,3-dioxygenase family protein</fullName>
    </submittedName>
</protein>
<reference evidence="2" key="1">
    <citation type="submission" date="2023-07" db="EMBL/GenBank/DDBJ databases">
        <title>30 novel species of actinomycetes from the DSMZ collection.</title>
        <authorList>
            <person name="Nouioui I."/>
        </authorList>
    </citation>
    <scope>NUCLEOTIDE SEQUENCE [LARGE SCALE GENOMIC DNA]</scope>
    <source>
        <strain evidence="2">DSM 44918</strain>
    </source>
</reference>
<dbReference type="RefSeq" id="WP_311596876.1">
    <property type="nucleotide sequence ID" value="NZ_JAVREM010000005.1"/>
</dbReference>
<dbReference type="Pfam" id="PF03301">
    <property type="entry name" value="Trp_dioxygenase"/>
    <property type="match status" value="2"/>
</dbReference>
<dbReference type="InterPro" id="IPR037217">
    <property type="entry name" value="Trp/Indoleamine_2_3_dOase-like"/>
</dbReference>
<gene>
    <name evidence="1" type="ORF">RNC47_08110</name>
</gene>
<accession>A0ABU2LL32</accession>
<dbReference type="SUPFAM" id="SSF140959">
    <property type="entry name" value="Indolic compounds 2,3-dioxygenase-like"/>
    <property type="match status" value="1"/>
</dbReference>
<dbReference type="EMBL" id="JAVREM010000005">
    <property type="protein sequence ID" value="MDT0318296.1"/>
    <property type="molecule type" value="Genomic_DNA"/>
</dbReference>
<dbReference type="Gene3D" id="1.20.58.480">
    <property type="match status" value="1"/>
</dbReference>
<comment type="caution">
    <text evidence="1">The sequence shown here is derived from an EMBL/GenBank/DDBJ whole genome shotgun (WGS) entry which is preliminary data.</text>
</comment>
<keyword evidence="2" id="KW-1185">Reference proteome</keyword>
<evidence type="ECO:0000313" key="2">
    <source>
        <dbReference type="Proteomes" id="UP001183420"/>
    </source>
</evidence>
<evidence type="ECO:0000313" key="1">
    <source>
        <dbReference type="EMBL" id="MDT0318296.1"/>
    </source>
</evidence>
<dbReference type="Proteomes" id="UP001183420">
    <property type="component" value="Unassembled WGS sequence"/>
</dbReference>
<dbReference type="InterPro" id="IPR004981">
    <property type="entry name" value="Trp_2_3_dOase"/>
</dbReference>
<dbReference type="PANTHER" id="PTHR10138">
    <property type="entry name" value="TRYPTOPHAN 2,3-DIOXYGENASE"/>
    <property type="match status" value="1"/>
</dbReference>
<name>A0ABU2LL32_9ACTN</name>
<proteinExistence type="predicted"/>
<dbReference type="PANTHER" id="PTHR10138:SF0">
    <property type="entry name" value="TRYPTOPHAN 2,3-DIOXYGENASE"/>
    <property type="match status" value="1"/>
</dbReference>
<organism evidence="1 2">
    <name type="scientific">Streptomyces millisiae</name>
    <dbReference type="NCBI Taxonomy" id="3075542"/>
    <lineage>
        <taxon>Bacteria</taxon>
        <taxon>Bacillati</taxon>
        <taxon>Actinomycetota</taxon>
        <taxon>Actinomycetes</taxon>
        <taxon>Kitasatosporales</taxon>
        <taxon>Streptomycetaceae</taxon>
        <taxon>Streptomyces</taxon>
    </lineage>
</organism>
<sequence>MATASSAPASPSGLPPSGPLTYRGYLRLAELLAAQVPVVRPPARDELAFIVTHQTYELWFKLLLADLELVRDEMFAGRPAAASRVFERIHVVGRVLLEQLAVLEFMTPADFAEFRDALAPASGLQSAQFRELEFLSGREAPDPPERACAGLGPEERDAVLRRLAEPSVWDGFRHLLGEPDAGGRGAGEAVGEDSLPATLARVAAGQEPGTGELRRLAAHLYAYDEEVVAWRTRHADLAARLIGDAPGTGGTSGVDYLRRTARRRFYPLLHDLFGACPAHRGRR</sequence>